<dbReference type="OrthoDB" id="9767239at2"/>
<sequence>MIQNFCEQWTRFAFMPLSLGTAAIEPASGPHSSSTSRFISRTFLSPHGSLSYKLYIPASYPGKEPGLVVMLHGCGQSVDDFANGTDMNMHAEQSGCLVMYPEQTRFGMPGGCWNWFDKAHQQRDQGDAALIAGATREVVGEYGVPADQVFVAGMSAGAAMAVVLGCTYPDIYCAVGCHSGLPHGCAGDTATALEAMRNGAAIGDATALTQTAVPVIVFHGDNDQTVHIANGHTVIEHSLSAASANDSQCAEVVKEVGAFQGRDFTRMVHRGAGGTVLAEQWVIHGAGHTWSGGNCRGSYTDEKGPSASGEMLRFFRDVREVRMPAAA</sequence>
<keyword evidence="4" id="KW-1185">Reference proteome</keyword>
<dbReference type="SUPFAM" id="SSF53474">
    <property type="entry name" value="alpha/beta-Hydrolases"/>
    <property type="match status" value="2"/>
</dbReference>
<evidence type="ECO:0000313" key="3">
    <source>
        <dbReference type="EMBL" id="MUI11697.1"/>
    </source>
</evidence>
<dbReference type="Proteomes" id="UP000431684">
    <property type="component" value="Unassembled WGS sequence"/>
</dbReference>
<organism evidence="3 4">
    <name type="scientific">Pseudoduganella dura</name>
    <dbReference type="NCBI Taxonomy" id="321982"/>
    <lineage>
        <taxon>Bacteria</taxon>
        <taxon>Pseudomonadati</taxon>
        <taxon>Pseudomonadota</taxon>
        <taxon>Betaproteobacteria</taxon>
        <taxon>Burkholderiales</taxon>
        <taxon>Oxalobacteraceae</taxon>
        <taxon>Telluria group</taxon>
        <taxon>Pseudoduganella</taxon>
    </lineage>
</organism>
<dbReference type="AlphaFoldDB" id="A0A6I3X648"/>
<dbReference type="GO" id="GO:0016787">
    <property type="term" value="F:hydrolase activity"/>
    <property type="evidence" value="ECO:0007669"/>
    <property type="project" value="UniProtKB-KW"/>
</dbReference>
<gene>
    <name evidence="3" type="ORF">GJV26_04245</name>
</gene>
<keyword evidence="1" id="KW-0732">Signal</keyword>
<name>A0A6I3X648_9BURK</name>
<dbReference type="EMBL" id="WNWM01000002">
    <property type="protein sequence ID" value="MUI11697.1"/>
    <property type="molecule type" value="Genomic_DNA"/>
</dbReference>
<evidence type="ECO:0000256" key="1">
    <source>
        <dbReference type="ARBA" id="ARBA00022729"/>
    </source>
</evidence>
<dbReference type="InterPro" id="IPR010126">
    <property type="entry name" value="Esterase_phb"/>
</dbReference>
<reference evidence="3 4" key="1">
    <citation type="submission" date="2019-11" db="EMBL/GenBank/DDBJ databases">
        <title>Draft Genome Sequences of Six Type Strains of the Genus Massilia.</title>
        <authorList>
            <person name="Miess H."/>
            <person name="Frediansyah A."/>
            <person name="Goeker M."/>
            <person name="Gross H."/>
        </authorList>
    </citation>
    <scope>NUCLEOTIDE SEQUENCE [LARGE SCALE GENOMIC DNA]</scope>
    <source>
        <strain evidence="3 4">DSM 17513</strain>
    </source>
</reference>
<dbReference type="InterPro" id="IPR029058">
    <property type="entry name" value="AB_hydrolase_fold"/>
</dbReference>
<dbReference type="PANTHER" id="PTHR43037:SF1">
    <property type="entry name" value="BLL1128 PROTEIN"/>
    <property type="match status" value="1"/>
</dbReference>
<dbReference type="Gene3D" id="3.40.50.1820">
    <property type="entry name" value="alpha/beta hydrolase"/>
    <property type="match status" value="1"/>
</dbReference>
<dbReference type="Pfam" id="PF10503">
    <property type="entry name" value="Esterase_PHB"/>
    <property type="match status" value="1"/>
</dbReference>
<accession>A0A6I3X648</accession>
<proteinExistence type="predicted"/>
<dbReference type="NCBIfam" id="TIGR01840">
    <property type="entry name" value="esterase_phb"/>
    <property type="match status" value="1"/>
</dbReference>
<protein>
    <submittedName>
        <fullName evidence="3">PHB depolymerase family esterase</fullName>
    </submittedName>
</protein>
<dbReference type="GO" id="GO:0005576">
    <property type="term" value="C:extracellular region"/>
    <property type="evidence" value="ECO:0007669"/>
    <property type="project" value="InterPro"/>
</dbReference>
<dbReference type="InterPro" id="IPR050955">
    <property type="entry name" value="Plant_Biomass_Hydrol_Est"/>
</dbReference>
<dbReference type="PANTHER" id="PTHR43037">
    <property type="entry name" value="UNNAMED PRODUCT-RELATED"/>
    <property type="match status" value="1"/>
</dbReference>
<comment type="caution">
    <text evidence="3">The sequence shown here is derived from an EMBL/GenBank/DDBJ whole genome shotgun (WGS) entry which is preliminary data.</text>
</comment>
<keyword evidence="2" id="KW-0378">Hydrolase</keyword>
<evidence type="ECO:0000313" key="4">
    <source>
        <dbReference type="Proteomes" id="UP000431684"/>
    </source>
</evidence>
<evidence type="ECO:0000256" key="2">
    <source>
        <dbReference type="ARBA" id="ARBA00022801"/>
    </source>
</evidence>